<dbReference type="Proteomes" id="UP000290289">
    <property type="component" value="Chromosome 13"/>
</dbReference>
<dbReference type="AlphaFoldDB" id="A0A498IAM6"/>
<keyword evidence="3" id="KW-1185">Reference proteome</keyword>
<sequence>MDPRRIPFPPKYPKRDFTTAHAANASTTKHHGNRCKSLEKTKTQFPVWTVGSKVKLHRALTMACLENGIDLFLFPWASFSYLDQSIGAVLQSAGAVEAPAFVSDLHSSKILR</sequence>
<dbReference type="EMBL" id="RDQH01000339">
    <property type="protein sequence ID" value="RXH79264.1"/>
    <property type="molecule type" value="Genomic_DNA"/>
</dbReference>
<gene>
    <name evidence="2" type="ORF">DVH24_040411</name>
</gene>
<proteinExistence type="predicted"/>
<name>A0A498IAM6_MALDO</name>
<protein>
    <submittedName>
        <fullName evidence="2">Uncharacterized protein</fullName>
    </submittedName>
</protein>
<feature type="compositionally biased region" description="Pro residues" evidence="1">
    <location>
        <begin position="1"/>
        <end position="11"/>
    </location>
</feature>
<evidence type="ECO:0000313" key="2">
    <source>
        <dbReference type="EMBL" id="RXH79264.1"/>
    </source>
</evidence>
<feature type="region of interest" description="Disordered" evidence="1">
    <location>
        <begin position="1"/>
        <end position="38"/>
    </location>
</feature>
<accession>A0A498IAM6</accession>
<organism evidence="2 3">
    <name type="scientific">Malus domestica</name>
    <name type="common">Apple</name>
    <name type="synonym">Pyrus malus</name>
    <dbReference type="NCBI Taxonomy" id="3750"/>
    <lineage>
        <taxon>Eukaryota</taxon>
        <taxon>Viridiplantae</taxon>
        <taxon>Streptophyta</taxon>
        <taxon>Embryophyta</taxon>
        <taxon>Tracheophyta</taxon>
        <taxon>Spermatophyta</taxon>
        <taxon>Magnoliopsida</taxon>
        <taxon>eudicotyledons</taxon>
        <taxon>Gunneridae</taxon>
        <taxon>Pentapetalae</taxon>
        <taxon>rosids</taxon>
        <taxon>fabids</taxon>
        <taxon>Rosales</taxon>
        <taxon>Rosaceae</taxon>
        <taxon>Amygdaloideae</taxon>
        <taxon>Maleae</taxon>
        <taxon>Malus</taxon>
    </lineage>
</organism>
<reference evidence="2 3" key="1">
    <citation type="submission" date="2018-10" db="EMBL/GenBank/DDBJ databases">
        <title>A high-quality apple genome assembly.</title>
        <authorList>
            <person name="Hu J."/>
        </authorList>
    </citation>
    <scope>NUCLEOTIDE SEQUENCE [LARGE SCALE GENOMIC DNA]</scope>
    <source>
        <strain evidence="3">cv. HFTH1</strain>
        <tissue evidence="2">Young leaf</tissue>
    </source>
</reference>
<evidence type="ECO:0000256" key="1">
    <source>
        <dbReference type="SAM" id="MobiDB-lite"/>
    </source>
</evidence>
<evidence type="ECO:0000313" key="3">
    <source>
        <dbReference type="Proteomes" id="UP000290289"/>
    </source>
</evidence>
<comment type="caution">
    <text evidence="2">The sequence shown here is derived from an EMBL/GenBank/DDBJ whole genome shotgun (WGS) entry which is preliminary data.</text>
</comment>